<evidence type="ECO:0000313" key="2">
    <source>
        <dbReference type="EMBL" id="SEO90620.1"/>
    </source>
</evidence>
<protein>
    <submittedName>
        <fullName evidence="2">Uncharacterized protein</fullName>
    </submittedName>
</protein>
<name>A0A1H8THQ1_9PSEU</name>
<feature type="region of interest" description="Disordered" evidence="1">
    <location>
        <begin position="12"/>
        <end position="232"/>
    </location>
</feature>
<reference evidence="2 3" key="1">
    <citation type="submission" date="2016-10" db="EMBL/GenBank/DDBJ databases">
        <authorList>
            <person name="de Groot N.N."/>
        </authorList>
    </citation>
    <scope>NUCLEOTIDE SEQUENCE [LARGE SCALE GENOMIC DNA]</scope>
    <source>
        <strain evidence="2 3">DSM 44993</strain>
    </source>
</reference>
<proteinExistence type="predicted"/>
<gene>
    <name evidence="2" type="ORF">SAMN04489732_102644</name>
</gene>
<dbReference type="Proteomes" id="UP000198582">
    <property type="component" value="Unassembled WGS sequence"/>
</dbReference>
<accession>A0A1H8THQ1</accession>
<keyword evidence="3" id="KW-1185">Reference proteome</keyword>
<feature type="compositionally biased region" description="Basic residues" evidence="1">
    <location>
        <begin position="222"/>
        <end position="232"/>
    </location>
</feature>
<dbReference type="STRING" id="394193.SAMN04489732_102644"/>
<organism evidence="2 3">
    <name type="scientific">Amycolatopsis saalfeldensis</name>
    <dbReference type="NCBI Taxonomy" id="394193"/>
    <lineage>
        <taxon>Bacteria</taxon>
        <taxon>Bacillati</taxon>
        <taxon>Actinomycetota</taxon>
        <taxon>Actinomycetes</taxon>
        <taxon>Pseudonocardiales</taxon>
        <taxon>Pseudonocardiaceae</taxon>
        <taxon>Amycolatopsis</taxon>
    </lineage>
</organism>
<evidence type="ECO:0000313" key="3">
    <source>
        <dbReference type="Proteomes" id="UP000198582"/>
    </source>
</evidence>
<dbReference type="AlphaFoldDB" id="A0A1H8THQ1"/>
<evidence type="ECO:0000256" key="1">
    <source>
        <dbReference type="SAM" id="MobiDB-lite"/>
    </source>
</evidence>
<dbReference type="EMBL" id="FOEF01000002">
    <property type="protein sequence ID" value="SEO90620.1"/>
    <property type="molecule type" value="Genomic_DNA"/>
</dbReference>
<sequence>MVSLMVLASKTGVPGWCGASRTGRWIPVPRRDRARQSPPRRAGGSGRPLLRGTRSPGGVRARATVSRQRIPQDTPPGQDRAAQLRGPRRPRPQPPRMSPAGKPAHHTEQPGEAGKTPRSPACSGYGQDHGEREPGSPRPSGGQGNVGRCTCSVPQDGSHGGADAADGDGSGTSVGRRKPSARSCLTRGRASSSIRLLSFRSGPAPSARSRPQGRPAGAGDRWRRRRRGREPR</sequence>